<dbReference type="Proteomes" id="UP000307378">
    <property type="component" value="Unassembled WGS sequence"/>
</dbReference>
<reference evidence="1 2" key="1">
    <citation type="submission" date="2019-04" db="EMBL/GenBank/DDBJ databases">
        <title>genome sequence of strain W3.</title>
        <authorList>
            <person name="Gao J."/>
            <person name="Sun J."/>
        </authorList>
    </citation>
    <scope>NUCLEOTIDE SEQUENCE [LARGE SCALE GENOMIC DNA]</scope>
    <source>
        <strain evidence="1 2">W3</strain>
    </source>
</reference>
<gene>
    <name evidence="1" type="ORF">FAA86_22475</name>
</gene>
<dbReference type="AlphaFoldDB" id="A0A4S8PK38"/>
<dbReference type="EMBL" id="STGU01000023">
    <property type="protein sequence ID" value="THV31077.1"/>
    <property type="molecule type" value="Genomic_DNA"/>
</dbReference>
<comment type="caution">
    <text evidence="1">The sequence shown here is derived from an EMBL/GenBank/DDBJ whole genome shotgun (WGS) entry which is preliminary data.</text>
</comment>
<dbReference type="RefSeq" id="WP_167495075.1">
    <property type="nucleotide sequence ID" value="NZ_STGU01000023.1"/>
</dbReference>
<evidence type="ECO:0000313" key="1">
    <source>
        <dbReference type="EMBL" id="THV31077.1"/>
    </source>
</evidence>
<organism evidence="1 2">
    <name type="scientific">Rhizobium rosettiformans W3</name>
    <dbReference type="NCBI Taxonomy" id="538378"/>
    <lineage>
        <taxon>Bacteria</taxon>
        <taxon>Pseudomonadati</taxon>
        <taxon>Pseudomonadota</taxon>
        <taxon>Alphaproteobacteria</taxon>
        <taxon>Hyphomicrobiales</taxon>
        <taxon>Rhizobiaceae</taxon>
        <taxon>Rhizobium/Agrobacterium group</taxon>
        <taxon>Rhizobium</taxon>
    </lineage>
</organism>
<evidence type="ECO:0000313" key="2">
    <source>
        <dbReference type="Proteomes" id="UP000307378"/>
    </source>
</evidence>
<name>A0A4S8PK38_9HYPH</name>
<protein>
    <submittedName>
        <fullName evidence="1">Uncharacterized protein</fullName>
    </submittedName>
</protein>
<proteinExistence type="predicted"/>
<sequence length="94" mass="10481">MRGLNYEITWEVVDVSAFVMRATGDDPLTRQAEEYAIQFIALDGPVRDGRVIGTFEGPAVGIDSMAYNREPVTDEEIVQFLLHIISELSPVPLQ</sequence>
<accession>A0A4S8PK38</accession>